<evidence type="ECO:0000313" key="1">
    <source>
        <dbReference type="Proteomes" id="UP000695022"/>
    </source>
</evidence>
<proteinExistence type="predicted"/>
<dbReference type="RefSeq" id="XP_014676391.1">
    <property type="nucleotide sequence ID" value="XM_014820905.1"/>
</dbReference>
<name>A0ABM1EW20_PRICU</name>
<evidence type="ECO:0000313" key="2">
    <source>
        <dbReference type="RefSeq" id="XP_014676391.1"/>
    </source>
</evidence>
<organism evidence="1 2">
    <name type="scientific">Priapulus caudatus</name>
    <name type="common">Priapulid worm</name>
    <dbReference type="NCBI Taxonomy" id="37621"/>
    <lineage>
        <taxon>Eukaryota</taxon>
        <taxon>Metazoa</taxon>
        <taxon>Ecdysozoa</taxon>
        <taxon>Scalidophora</taxon>
        <taxon>Priapulida</taxon>
        <taxon>Priapulimorpha</taxon>
        <taxon>Priapulimorphida</taxon>
        <taxon>Priapulidae</taxon>
        <taxon>Priapulus</taxon>
    </lineage>
</organism>
<reference evidence="2" key="1">
    <citation type="submission" date="2025-08" db="UniProtKB">
        <authorList>
            <consortium name="RefSeq"/>
        </authorList>
    </citation>
    <scope>IDENTIFICATION</scope>
</reference>
<protein>
    <submittedName>
        <fullName evidence="2">Uncharacterized protein LOC106816323</fullName>
    </submittedName>
</protein>
<dbReference type="GeneID" id="106816323"/>
<gene>
    <name evidence="2" type="primary">LOC106816323</name>
</gene>
<accession>A0ABM1EW20</accession>
<keyword evidence="1" id="KW-1185">Reference proteome</keyword>
<dbReference type="Proteomes" id="UP000695022">
    <property type="component" value="Unplaced"/>
</dbReference>
<sequence length="152" mass="16245">MGAGQLGRFSAATTALSNVSSIGKESNEGSVSGVEPIMESGSETAISSERIISAVETLVGSAVESSEKRFQESVDHDFRRRDLNRSTHVTCHLPASQLTKLSGSGISVRSECGTPSSKRRFARQECELLFDVTDVQPGGCFLECLTEAKSTR</sequence>